<comment type="caution">
    <text evidence="2">The sequence shown here is derived from an EMBL/GenBank/DDBJ whole genome shotgun (WGS) entry which is preliminary data.</text>
</comment>
<accession>A0A0L6JNT5</accession>
<organism evidence="2 3">
    <name type="scientific">Pseudobacteroides cellulosolvens ATCC 35603 = DSM 2933</name>
    <dbReference type="NCBI Taxonomy" id="398512"/>
    <lineage>
        <taxon>Bacteria</taxon>
        <taxon>Bacillati</taxon>
        <taxon>Bacillota</taxon>
        <taxon>Clostridia</taxon>
        <taxon>Eubacteriales</taxon>
        <taxon>Oscillospiraceae</taxon>
        <taxon>Pseudobacteroides</taxon>
    </lineage>
</organism>
<evidence type="ECO:0000313" key="2">
    <source>
        <dbReference type="EMBL" id="KNY27501.1"/>
    </source>
</evidence>
<keyword evidence="3" id="KW-1185">Reference proteome</keyword>
<keyword evidence="1" id="KW-0812">Transmembrane</keyword>
<sequence>MSILRRRLIVQLIYIYSFLNNASRMVSDISKKFKSVDLEIAQLISEETEYFRQIIRDTNVKGSYVGKLTSCAYKDVKLMNKVTGTSMIPVTYVPKNPDSANLVMRDSNQNPKNISFDWSELGLNPFDPKGSKSNTINTFLDTLINALLCFNVSYNSKKYPFNKCAVSVIKHVIDDIEYILITGKDSAIRQIGIPIPPNAKYGMKAAADIPIEVLKKINSSQILRETLKRFRKITSAKDDFRVKIVLKELQDDLLKQLPRFGEEELELTEAIKKSFYKVSKNAGEEVRKLINKRFFTEMADELKTIFKSGFKRKMLVNICKSSKLLVALGIAIDILFDASEHKGQWDLVVADVVVDIALGLASVAISTYVTGFLVGMASEVAICAAIGSCVPIIGTIAEAFVGIAIGIVFSFVTEAIKIDGVSLKKWLKERVVVKLIQVAADLGKVVNDLTVDITNNISREITIVGDKVSKVISSGIKWLLDSNTCKKESITSKPSESEYNKQLQMLQPLKYSHFQMATSITFGKNFNFKDLP</sequence>
<evidence type="ECO:0000313" key="3">
    <source>
        <dbReference type="Proteomes" id="UP000036923"/>
    </source>
</evidence>
<dbReference type="EMBL" id="LGTC01000001">
    <property type="protein sequence ID" value="KNY27501.1"/>
    <property type="molecule type" value="Genomic_DNA"/>
</dbReference>
<keyword evidence="1" id="KW-0472">Membrane</keyword>
<name>A0A0L6JNT5_9FIRM</name>
<dbReference type="Proteomes" id="UP000036923">
    <property type="component" value="Unassembled WGS sequence"/>
</dbReference>
<protein>
    <submittedName>
        <fullName evidence="2">Uncharacterized protein</fullName>
    </submittedName>
</protein>
<dbReference type="AlphaFoldDB" id="A0A0L6JNT5"/>
<keyword evidence="1" id="KW-1133">Transmembrane helix</keyword>
<feature type="transmembrane region" description="Helical" evidence="1">
    <location>
        <begin position="389"/>
        <end position="412"/>
    </location>
</feature>
<reference evidence="3" key="1">
    <citation type="submission" date="2015-07" db="EMBL/GenBank/DDBJ databases">
        <title>Near-Complete Genome Sequence of the Cellulolytic Bacterium Bacteroides (Pseudobacteroides) cellulosolvens ATCC 35603.</title>
        <authorList>
            <person name="Dassa B."/>
            <person name="Utturkar S.M."/>
            <person name="Klingeman D.M."/>
            <person name="Hurt R.A."/>
            <person name="Keller M."/>
            <person name="Xu J."/>
            <person name="Reddy Y.H.K."/>
            <person name="Borovok I."/>
            <person name="Grinberg I.R."/>
            <person name="Lamed R."/>
            <person name="Zhivin O."/>
            <person name="Bayer E.A."/>
            <person name="Brown S.D."/>
        </authorList>
    </citation>
    <scope>NUCLEOTIDE SEQUENCE [LARGE SCALE GENOMIC DNA]</scope>
    <source>
        <strain evidence="3">DSM 2933</strain>
    </source>
</reference>
<feature type="transmembrane region" description="Helical" evidence="1">
    <location>
        <begin position="315"/>
        <end position="336"/>
    </location>
</feature>
<feature type="transmembrane region" description="Helical" evidence="1">
    <location>
        <begin position="356"/>
        <end position="377"/>
    </location>
</feature>
<dbReference type="STRING" id="398512.Bccel_2772"/>
<proteinExistence type="predicted"/>
<dbReference type="RefSeq" id="WP_152966007.1">
    <property type="nucleotide sequence ID" value="NZ_JQKC01000032.1"/>
</dbReference>
<gene>
    <name evidence="2" type="ORF">Bccel_2772</name>
</gene>
<evidence type="ECO:0000256" key="1">
    <source>
        <dbReference type="SAM" id="Phobius"/>
    </source>
</evidence>